<feature type="compositionally biased region" description="Pro residues" evidence="1">
    <location>
        <begin position="300"/>
        <end position="313"/>
    </location>
</feature>
<reference evidence="2" key="2">
    <citation type="submission" date="2025-09" db="UniProtKB">
        <authorList>
            <consortium name="Ensembl"/>
        </authorList>
    </citation>
    <scope>IDENTIFICATION</scope>
</reference>
<feature type="region of interest" description="Disordered" evidence="1">
    <location>
        <begin position="264"/>
        <end position="313"/>
    </location>
</feature>
<dbReference type="AlphaFoldDB" id="A0A8C4Q8T8"/>
<reference evidence="2" key="1">
    <citation type="submission" date="2025-08" db="UniProtKB">
        <authorList>
            <consortium name="Ensembl"/>
        </authorList>
    </citation>
    <scope>IDENTIFICATION</scope>
</reference>
<feature type="region of interest" description="Disordered" evidence="1">
    <location>
        <begin position="136"/>
        <end position="170"/>
    </location>
</feature>
<proteinExistence type="predicted"/>
<name>A0A8C4Q8T8_EPTBU</name>
<sequence length="379" mass="41230">MAQQGRERRWTRPLFSPSLLVSVALWAVAYIDLRFRIDENSRQCHIHLSLLSRSPSFSNDPNPLDSAQHPPNYSPSPSHDSDKRPPDFVPPTSSPTIPSHNYIPLYPDFDVIPSDSAELSPDSVLLSDPVLRSFGSTSPSVNDAPLSPNLDPHSPEYTPGSPESLVPSAHHVPSKVSPSFLLPISTQPLPLLASHILYSDPHKPPQPSPTLTLSSSHSLSMYSRLHAILPDSSAIYTKSMSSTLEFPGFLPSFPGQTYNELRVRRNAKRRRGRKRQRERGHPGPVGPIGPIGPVGLQGPPGSPGLPGPPGPSPSLPVLRGFHVPGIDTVIQVDADAPGGFLSDWDREAAILTPPSIFRILRSGEVEFLEGGLYYLYAQV</sequence>
<evidence type="ECO:0000313" key="2">
    <source>
        <dbReference type="Ensembl" id="ENSEBUP00000011821.1"/>
    </source>
</evidence>
<dbReference type="Ensembl" id="ENSEBUT00000012396.1">
    <property type="protein sequence ID" value="ENSEBUP00000011821.1"/>
    <property type="gene ID" value="ENSEBUG00000007569.1"/>
</dbReference>
<protein>
    <submittedName>
        <fullName evidence="2">Uncharacterized protein</fullName>
    </submittedName>
</protein>
<evidence type="ECO:0000256" key="1">
    <source>
        <dbReference type="SAM" id="MobiDB-lite"/>
    </source>
</evidence>
<feature type="compositionally biased region" description="Polar residues" evidence="1">
    <location>
        <begin position="69"/>
        <end position="78"/>
    </location>
</feature>
<keyword evidence="3" id="KW-1185">Reference proteome</keyword>
<accession>A0A8C4Q8T8</accession>
<feature type="compositionally biased region" description="Basic residues" evidence="1">
    <location>
        <begin position="264"/>
        <end position="278"/>
    </location>
</feature>
<evidence type="ECO:0000313" key="3">
    <source>
        <dbReference type="Proteomes" id="UP000694388"/>
    </source>
</evidence>
<organism evidence="2 3">
    <name type="scientific">Eptatretus burgeri</name>
    <name type="common">Inshore hagfish</name>
    <dbReference type="NCBI Taxonomy" id="7764"/>
    <lineage>
        <taxon>Eukaryota</taxon>
        <taxon>Metazoa</taxon>
        <taxon>Chordata</taxon>
        <taxon>Craniata</taxon>
        <taxon>Vertebrata</taxon>
        <taxon>Cyclostomata</taxon>
        <taxon>Myxini</taxon>
        <taxon>Myxiniformes</taxon>
        <taxon>Myxinidae</taxon>
        <taxon>Eptatretinae</taxon>
        <taxon>Eptatretus</taxon>
    </lineage>
</organism>
<dbReference type="Proteomes" id="UP000694388">
    <property type="component" value="Unplaced"/>
</dbReference>
<feature type="region of interest" description="Disordered" evidence="1">
    <location>
        <begin position="56"/>
        <end position="96"/>
    </location>
</feature>